<sequence length="120" mass="12686">MSSRRPSPFDADAAQDRIAAVVRRIPLGCVATYGDVAAAAGLPGRARMVGRYLGAVDGVDALPWHRVIAAGGRIALQDGSASRTTQLRRLMAEGVTLTGSGRVDLARHRWQRGVLAPVLD</sequence>
<dbReference type="GO" id="GO:0006281">
    <property type="term" value="P:DNA repair"/>
    <property type="evidence" value="ECO:0007669"/>
    <property type="project" value="InterPro"/>
</dbReference>
<dbReference type="InterPro" id="IPR014048">
    <property type="entry name" value="MethylDNA_cys_MeTrfase_DNA-bd"/>
</dbReference>
<dbReference type="EMBL" id="FQWZ01000003">
    <property type="protein sequence ID" value="SHG85932.1"/>
    <property type="molecule type" value="Genomic_DNA"/>
</dbReference>
<dbReference type="PANTHER" id="PTHR42942:SF1">
    <property type="entry name" value="ALKYLTRANSFERASE-LIKE PROTEIN 1"/>
    <property type="match status" value="1"/>
</dbReference>
<dbReference type="AlphaFoldDB" id="A0A1M5N8Z7"/>
<dbReference type="Gene3D" id="1.10.10.10">
    <property type="entry name" value="Winged helix-like DNA-binding domain superfamily/Winged helix DNA-binding domain"/>
    <property type="match status" value="1"/>
</dbReference>
<name>A0A1M5N8Z7_9GAMM</name>
<evidence type="ECO:0000259" key="2">
    <source>
        <dbReference type="Pfam" id="PF01035"/>
    </source>
</evidence>
<dbReference type="InterPro" id="IPR036388">
    <property type="entry name" value="WH-like_DNA-bd_sf"/>
</dbReference>
<dbReference type="GO" id="GO:0032259">
    <property type="term" value="P:methylation"/>
    <property type="evidence" value="ECO:0007669"/>
    <property type="project" value="UniProtKB-KW"/>
</dbReference>
<proteinExistence type="predicted"/>
<protein>
    <submittedName>
        <fullName evidence="3">Methylated-DNA-protein-cysteine methyltransferase related protein</fullName>
    </submittedName>
</protein>
<organism evidence="3 4">
    <name type="scientific">Hydrocarboniphaga daqingensis</name>
    <dbReference type="NCBI Taxonomy" id="490188"/>
    <lineage>
        <taxon>Bacteria</taxon>
        <taxon>Pseudomonadati</taxon>
        <taxon>Pseudomonadota</taxon>
        <taxon>Gammaproteobacteria</taxon>
        <taxon>Nevskiales</taxon>
        <taxon>Nevskiaceae</taxon>
        <taxon>Hydrocarboniphaga</taxon>
    </lineage>
</organism>
<dbReference type="RefSeq" id="WP_072896451.1">
    <property type="nucleotide sequence ID" value="NZ_FQWZ01000003.1"/>
</dbReference>
<keyword evidence="4" id="KW-1185">Reference proteome</keyword>
<dbReference type="OrthoDB" id="9132167at2"/>
<dbReference type="Pfam" id="PF01035">
    <property type="entry name" value="DNA_binding_1"/>
    <property type="match status" value="1"/>
</dbReference>
<dbReference type="PANTHER" id="PTHR42942">
    <property type="entry name" value="6-O-METHYLGUANINE DNA METHYLTRANSFERASE"/>
    <property type="match status" value="1"/>
</dbReference>
<reference evidence="3 4" key="1">
    <citation type="submission" date="2016-11" db="EMBL/GenBank/DDBJ databases">
        <authorList>
            <person name="Jaros S."/>
            <person name="Januszkiewicz K."/>
            <person name="Wedrychowicz H."/>
        </authorList>
    </citation>
    <scope>NUCLEOTIDE SEQUENCE [LARGE SCALE GENOMIC DNA]</scope>
    <source>
        <strain evidence="3 4">CGMCC 1.7049</strain>
    </source>
</reference>
<keyword evidence="3" id="KW-0489">Methyltransferase</keyword>
<evidence type="ECO:0000256" key="1">
    <source>
        <dbReference type="ARBA" id="ARBA00022763"/>
    </source>
</evidence>
<feature type="domain" description="Methylated-DNA-[protein]-cysteine S-methyltransferase DNA binding" evidence="2">
    <location>
        <begin position="14"/>
        <end position="94"/>
    </location>
</feature>
<dbReference type="InterPro" id="IPR036217">
    <property type="entry name" value="MethylDNA_cys_MeTrfase_DNAb"/>
</dbReference>
<dbReference type="GO" id="GO:0008168">
    <property type="term" value="F:methyltransferase activity"/>
    <property type="evidence" value="ECO:0007669"/>
    <property type="project" value="UniProtKB-KW"/>
</dbReference>
<dbReference type="SUPFAM" id="SSF46767">
    <property type="entry name" value="Methylated DNA-protein cysteine methyltransferase, C-terminal domain"/>
    <property type="match status" value="1"/>
</dbReference>
<dbReference type="InterPro" id="IPR052520">
    <property type="entry name" value="ATL_DNA_repair"/>
</dbReference>
<evidence type="ECO:0000313" key="3">
    <source>
        <dbReference type="EMBL" id="SHG85932.1"/>
    </source>
</evidence>
<keyword evidence="3" id="KW-0808">Transferase</keyword>
<dbReference type="Proteomes" id="UP000199758">
    <property type="component" value="Unassembled WGS sequence"/>
</dbReference>
<gene>
    <name evidence="3" type="ORF">SAMN04488068_1697</name>
</gene>
<keyword evidence="1" id="KW-0227">DNA damage</keyword>
<accession>A0A1M5N8Z7</accession>
<evidence type="ECO:0000313" key="4">
    <source>
        <dbReference type="Proteomes" id="UP000199758"/>
    </source>
</evidence>
<dbReference type="CDD" id="cd06445">
    <property type="entry name" value="ATase"/>
    <property type="match status" value="1"/>
</dbReference>